<feature type="domain" description="RNA polymerase sigma-70 region 2" evidence="5">
    <location>
        <begin position="24"/>
        <end position="90"/>
    </location>
</feature>
<dbReference type="InterPro" id="IPR014284">
    <property type="entry name" value="RNA_pol_sigma-70_dom"/>
</dbReference>
<keyword evidence="3" id="KW-0731">Sigma factor</keyword>
<dbReference type="InterPro" id="IPR013324">
    <property type="entry name" value="RNA_pol_sigma_r3/r4-like"/>
</dbReference>
<organism evidence="7 8">
    <name type="scientific">Shouchella miscanthi</name>
    <dbReference type="NCBI Taxonomy" id="2598861"/>
    <lineage>
        <taxon>Bacteria</taxon>
        <taxon>Bacillati</taxon>
        <taxon>Bacillota</taxon>
        <taxon>Bacilli</taxon>
        <taxon>Bacillales</taxon>
        <taxon>Bacillaceae</taxon>
        <taxon>Shouchella</taxon>
    </lineage>
</organism>
<dbReference type="Gene3D" id="1.10.10.10">
    <property type="entry name" value="Winged helix-like DNA-binding domain superfamily/Winged helix DNA-binding domain"/>
    <property type="match status" value="1"/>
</dbReference>
<dbReference type="PANTHER" id="PTHR43133">
    <property type="entry name" value="RNA POLYMERASE ECF-TYPE SIGMA FACTO"/>
    <property type="match status" value="1"/>
</dbReference>
<dbReference type="Gene3D" id="1.10.1740.10">
    <property type="match status" value="1"/>
</dbReference>
<dbReference type="RefSeq" id="WP_035396735.1">
    <property type="nucleotide sequence ID" value="NZ_CP042163.1"/>
</dbReference>
<feature type="domain" description="RNA polymerase sigma factor 70 region 4 type 2" evidence="6">
    <location>
        <begin position="115"/>
        <end position="160"/>
    </location>
</feature>
<accession>A0ABU6NHH8</accession>
<dbReference type="Pfam" id="PF08281">
    <property type="entry name" value="Sigma70_r4_2"/>
    <property type="match status" value="1"/>
</dbReference>
<keyword evidence="4" id="KW-0804">Transcription</keyword>
<dbReference type="NCBIfam" id="TIGR02937">
    <property type="entry name" value="sigma70-ECF"/>
    <property type="match status" value="1"/>
</dbReference>
<evidence type="ECO:0000256" key="4">
    <source>
        <dbReference type="ARBA" id="ARBA00023163"/>
    </source>
</evidence>
<dbReference type="InterPro" id="IPR013249">
    <property type="entry name" value="RNA_pol_sigma70_r4_t2"/>
</dbReference>
<dbReference type="Proteomes" id="UP001341820">
    <property type="component" value="Unassembled WGS sequence"/>
</dbReference>
<dbReference type="PANTHER" id="PTHR43133:SF60">
    <property type="entry name" value="RNA POLYMERASE SIGMA FACTOR SIGV"/>
    <property type="match status" value="1"/>
</dbReference>
<evidence type="ECO:0000259" key="6">
    <source>
        <dbReference type="Pfam" id="PF08281"/>
    </source>
</evidence>
<comment type="similarity">
    <text evidence="1">Belongs to the sigma-70 factor family. ECF subfamily.</text>
</comment>
<reference evidence="7 8" key="1">
    <citation type="submission" date="2023-03" db="EMBL/GenBank/DDBJ databases">
        <title>Bacillus Genome Sequencing.</title>
        <authorList>
            <person name="Dunlap C."/>
        </authorList>
    </citation>
    <scope>NUCLEOTIDE SEQUENCE [LARGE SCALE GENOMIC DNA]</scope>
    <source>
        <strain evidence="7 8">B-4107</strain>
    </source>
</reference>
<dbReference type="Pfam" id="PF04542">
    <property type="entry name" value="Sigma70_r2"/>
    <property type="match status" value="1"/>
</dbReference>
<dbReference type="InterPro" id="IPR039425">
    <property type="entry name" value="RNA_pol_sigma-70-like"/>
</dbReference>
<dbReference type="SUPFAM" id="SSF88659">
    <property type="entry name" value="Sigma3 and sigma4 domains of RNA polymerase sigma factors"/>
    <property type="match status" value="1"/>
</dbReference>
<protein>
    <submittedName>
        <fullName evidence="7">Sigma-70 family RNA polymerase sigma factor</fullName>
    </submittedName>
</protein>
<dbReference type="InterPro" id="IPR036388">
    <property type="entry name" value="WH-like_DNA-bd_sf"/>
</dbReference>
<keyword evidence="8" id="KW-1185">Reference proteome</keyword>
<proteinExistence type="inferred from homology"/>
<gene>
    <name evidence="7" type="ORF">P5F74_05980</name>
</gene>
<keyword evidence="2" id="KW-0805">Transcription regulation</keyword>
<dbReference type="EMBL" id="JAROAS010000008">
    <property type="protein sequence ID" value="MED4127676.1"/>
    <property type="molecule type" value="Genomic_DNA"/>
</dbReference>
<evidence type="ECO:0000313" key="8">
    <source>
        <dbReference type="Proteomes" id="UP001341820"/>
    </source>
</evidence>
<comment type="caution">
    <text evidence="7">The sequence shown here is derived from an EMBL/GenBank/DDBJ whole genome shotgun (WGS) entry which is preliminary data.</text>
</comment>
<evidence type="ECO:0000256" key="2">
    <source>
        <dbReference type="ARBA" id="ARBA00023015"/>
    </source>
</evidence>
<sequence length="178" mass="21076">MEEPLEVLIQKAQKGEEEALAVLLTNHYDSVYRFLLKVTFDPDYAADLTQETMTKAIIAIKSYKIKKATFSTWLFQIATNAFIDKKRKRKHEDQYVRMQRLQWSMKEEPHAEWLDIQNVLLKLDSKKRVPLLLKHYYGYSYEEIGRICQIRTGTAKSRVNSAVDYIRKELRSDEGIRR</sequence>
<evidence type="ECO:0000259" key="5">
    <source>
        <dbReference type="Pfam" id="PF04542"/>
    </source>
</evidence>
<evidence type="ECO:0000313" key="7">
    <source>
        <dbReference type="EMBL" id="MED4127676.1"/>
    </source>
</evidence>
<dbReference type="InterPro" id="IPR007627">
    <property type="entry name" value="RNA_pol_sigma70_r2"/>
</dbReference>
<name>A0ABU6NHH8_9BACI</name>
<evidence type="ECO:0000256" key="1">
    <source>
        <dbReference type="ARBA" id="ARBA00010641"/>
    </source>
</evidence>
<evidence type="ECO:0000256" key="3">
    <source>
        <dbReference type="ARBA" id="ARBA00023082"/>
    </source>
</evidence>
<dbReference type="InterPro" id="IPR013325">
    <property type="entry name" value="RNA_pol_sigma_r2"/>
</dbReference>
<dbReference type="SUPFAM" id="SSF88946">
    <property type="entry name" value="Sigma2 domain of RNA polymerase sigma factors"/>
    <property type="match status" value="1"/>
</dbReference>